<evidence type="ECO:0000313" key="6">
    <source>
        <dbReference type="EMBL" id="SBT68829.1"/>
    </source>
</evidence>
<dbReference type="GO" id="GO:0016620">
    <property type="term" value="F:oxidoreductase activity, acting on the aldehyde or oxo group of donors, NAD or NADP as acceptor"/>
    <property type="evidence" value="ECO:0007669"/>
    <property type="project" value="InterPro"/>
</dbReference>
<comment type="similarity">
    <text evidence="1 4">Belongs to the aldehyde dehydrogenase family.</text>
</comment>
<evidence type="ECO:0000313" key="7">
    <source>
        <dbReference type="Proteomes" id="UP000199558"/>
    </source>
</evidence>
<dbReference type="Gene3D" id="3.40.605.10">
    <property type="entry name" value="Aldehyde Dehydrogenase, Chain A, domain 1"/>
    <property type="match status" value="1"/>
</dbReference>
<dbReference type="AlphaFoldDB" id="A0A1A9BIP3"/>
<dbReference type="PANTHER" id="PTHR11699">
    <property type="entry name" value="ALDEHYDE DEHYDROGENASE-RELATED"/>
    <property type="match status" value="1"/>
</dbReference>
<protein>
    <submittedName>
        <fullName evidence="6">Aldehyde dehydrogenase (Acceptor)</fullName>
    </submittedName>
</protein>
<dbReference type="EMBL" id="FLRH01000004">
    <property type="protein sequence ID" value="SBT68829.1"/>
    <property type="molecule type" value="Genomic_DNA"/>
</dbReference>
<keyword evidence="2 4" id="KW-0560">Oxidoreductase</keyword>
<dbReference type="InterPro" id="IPR016163">
    <property type="entry name" value="Ald_DH_C"/>
</dbReference>
<gene>
    <name evidence="6" type="ORF">GA0070622_5941</name>
</gene>
<dbReference type="PROSITE" id="PS00687">
    <property type="entry name" value="ALDEHYDE_DEHYDR_GLU"/>
    <property type="match status" value="1"/>
</dbReference>
<sequence length="476" mass="51276">MFEYAPAPESRSVVDIKPSYGLFVDGAFVDPTDGGSFKSVNPASEEVLAEIAEAGNEDVDRAVRAARQAYEKVWGPMPGRDRAKYLFRIARIIQERSRELAVLESLDNGKPIKESRDVDLPLVAAHFFYYAGWADKLPYAGFGPDPKPLGVAAQVIPWNFPLLMLAWKIAPALAAGNTVVLKPAETTPLTALLFAEICQQADLPAGVVNIVTGAGDTGRALVEHPGVDKVAFTGSTDVGKAIARAVAGTRKKLTLELGGKAANIVFDDAPIDQAVEGIVNGIFFNQGHVCCAGSRLLVQESVADQVLESLKRRMAQLRVGDPLDKNTDIGAINSAAQLAKIRELSEIGAAEGAERWSPPCELPERGFWFAPTIFTGVTQAHRIAREEIFGPVLSVLTFRTPAEAVEKANNTPYGLSAGIWTDKGSRILWTADRLRAGVVWANTFNKFDPTSPFGGYKESGYGREGGRHGLEGYLNV</sequence>
<reference evidence="7" key="1">
    <citation type="submission" date="2016-06" db="EMBL/GenBank/DDBJ databases">
        <authorList>
            <person name="Varghese N."/>
            <person name="Submissions Spin"/>
        </authorList>
    </citation>
    <scope>NUCLEOTIDE SEQUENCE [LARGE SCALE GENOMIC DNA]</scope>
    <source>
        <strain evidence="7">DSM 45794</strain>
    </source>
</reference>
<feature type="active site" evidence="3">
    <location>
        <position position="256"/>
    </location>
</feature>
<dbReference type="Proteomes" id="UP000199558">
    <property type="component" value="Unassembled WGS sequence"/>
</dbReference>
<name>A0A1A9BIP3_9ACTN</name>
<dbReference type="FunFam" id="3.40.605.10:FF:000007">
    <property type="entry name" value="NAD/NADP-dependent betaine aldehyde dehydrogenase"/>
    <property type="match status" value="1"/>
</dbReference>
<dbReference type="InterPro" id="IPR029510">
    <property type="entry name" value="Ald_DH_CS_GLU"/>
</dbReference>
<evidence type="ECO:0000256" key="2">
    <source>
        <dbReference type="ARBA" id="ARBA00023002"/>
    </source>
</evidence>
<dbReference type="InterPro" id="IPR015590">
    <property type="entry name" value="Aldehyde_DH_dom"/>
</dbReference>
<proteinExistence type="inferred from homology"/>
<dbReference type="STRING" id="946078.GA0070622_5941"/>
<evidence type="ECO:0000259" key="5">
    <source>
        <dbReference type="Pfam" id="PF00171"/>
    </source>
</evidence>
<accession>A0A1A9BIP3</accession>
<keyword evidence="7" id="KW-1185">Reference proteome</keyword>
<dbReference type="Pfam" id="PF00171">
    <property type="entry name" value="Aldedh"/>
    <property type="match status" value="1"/>
</dbReference>
<dbReference type="FunFam" id="3.40.309.10:FF:000012">
    <property type="entry name" value="Betaine aldehyde dehydrogenase"/>
    <property type="match status" value="1"/>
</dbReference>
<feature type="domain" description="Aldehyde dehydrogenase" evidence="5">
    <location>
        <begin position="29"/>
        <end position="476"/>
    </location>
</feature>
<dbReference type="OrthoDB" id="6882680at2"/>
<dbReference type="InterPro" id="IPR016162">
    <property type="entry name" value="Ald_DH_N"/>
</dbReference>
<dbReference type="SUPFAM" id="SSF53720">
    <property type="entry name" value="ALDH-like"/>
    <property type="match status" value="1"/>
</dbReference>
<dbReference type="RefSeq" id="WP_091582316.1">
    <property type="nucleotide sequence ID" value="NZ_FLRH01000004.1"/>
</dbReference>
<dbReference type="Gene3D" id="3.40.309.10">
    <property type="entry name" value="Aldehyde Dehydrogenase, Chain A, domain 2"/>
    <property type="match status" value="1"/>
</dbReference>
<dbReference type="CDD" id="cd07111">
    <property type="entry name" value="ALDH_F16"/>
    <property type="match status" value="1"/>
</dbReference>
<evidence type="ECO:0000256" key="1">
    <source>
        <dbReference type="ARBA" id="ARBA00009986"/>
    </source>
</evidence>
<dbReference type="InterPro" id="IPR016161">
    <property type="entry name" value="Ald_DH/histidinol_DH"/>
</dbReference>
<evidence type="ECO:0000256" key="4">
    <source>
        <dbReference type="RuleBase" id="RU003345"/>
    </source>
</evidence>
<evidence type="ECO:0000256" key="3">
    <source>
        <dbReference type="PROSITE-ProRule" id="PRU10007"/>
    </source>
</evidence>
<organism evidence="6 7">
    <name type="scientific">Micromonospora sediminicola</name>
    <dbReference type="NCBI Taxonomy" id="946078"/>
    <lineage>
        <taxon>Bacteria</taxon>
        <taxon>Bacillati</taxon>
        <taxon>Actinomycetota</taxon>
        <taxon>Actinomycetes</taxon>
        <taxon>Micromonosporales</taxon>
        <taxon>Micromonosporaceae</taxon>
        <taxon>Micromonospora</taxon>
    </lineage>
</organism>